<feature type="domain" description="Histidine kinase" evidence="9">
    <location>
        <begin position="309"/>
        <end position="519"/>
    </location>
</feature>
<keyword evidence="5" id="KW-0808">Transferase</keyword>
<evidence type="ECO:0000256" key="6">
    <source>
        <dbReference type="ARBA" id="ARBA00022777"/>
    </source>
</evidence>
<dbReference type="SMART" id="SM00388">
    <property type="entry name" value="HisKA"/>
    <property type="match status" value="1"/>
</dbReference>
<organism evidence="11 12">
    <name type="scientific">Geobacter metallireducens (strain ATCC 53774 / DSM 7210 / GS-15)</name>
    <dbReference type="NCBI Taxonomy" id="269799"/>
    <lineage>
        <taxon>Bacteria</taxon>
        <taxon>Pseudomonadati</taxon>
        <taxon>Thermodesulfobacteriota</taxon>
        <taxon>Desulfuromonadia</taxon>
        <taxon>Geobacterales</taxon>
        <taxon>Geobacteraceae</taxon>
        <taxon>Geobacter</taxon>
    </lineage>
</organism>
<evidence type="ECO:0000256" key="5">
    <source>
        <dbReference type="ARBA" id="ARBA00022679"/>
    </source>
</evidence>
<dbReference type="SUPFAM" id="SSF55874">
    <property type="entry name" value="ATPase domain of HSP90 chaperone/DNA topoisomerase II/histidine kinase"/>
    <property type="match status" value="1"/>
</dbReference>
<dbReference type="HOGENOM" id="CLU_000445_89_29_7"/>
<feature type="transmembrane region" description="Helical" evidence="8">
    <location>
        <begin position="194"/>
        <end position="212"/>
    </location>
</feature>
<dbReference type="CDD" id="cd06225">
    <property type="entry name" value="HAMP"/>
    <property type="match status" value="1"/>
</dbReference>
<dbReference type="InterPro" id="IPR004358">
    <property type="entry name" value="Sig_transdc_His_kin-like_C"/>
</dbReference>
<evidence type="ECO:0000256" key="7">
    <source>
        <dbReference type="SAM" id="Coils"/>
    </source>
</evidence>
<comment type="subcellular location">
    <subcellularLocation>
        <location evidence="2">Membrane</location>
    </subcellularLocation>
</comment>
<dbReference type="SMR" id="Q39RI3"/>
<feature type="domain" description="HAMP" evidence="10">
    <location>
        <begin position="215"/>
        <end position="267"/>
    </location>
</feature>
<dbReference type="GO" id="GO:0016020">
    <property type="term" value="C:membrane"/>
    <property type="evidence" value="ECO:0007669"/>
    <property type="project" value="UniProtKB-SubCell"/>
</dbReference>
<evidence type="ECO:0000256" key="4">
    <source>
        <dbReference type="ARBA" id="ARBA00022553"/>
    </source>
</evidence>
<dbReference type="EC" id="2.7.13.3" evidence="3"/>
<dbReference type="Pfam" id="PF00672">
    <property type="entry name" value="HAMP"/>
    <property type="match status" value="1"/>
</dbReference>
<evidence type="ECO:0000256" key="1">
    <source>
        <dbReference type="ARBA" id="ARBA00000085"/>
    </source>
</evidence>
<dbReference type="AlphaFoldDB" id="Q39RI3"/>
<dbReference type="KEGG" id="gme:Gmet_2923"/>
<evidence type="ECO:0000313" key="11">
    <source>
        <dbReference type="EMBL" id="ABB33141.1"/>
    </source>
</evidence>
<keyword evidence="6 11" id="KW-0418">Kinase</keyword>
<dbReference type="PROSITE" id="PS50885">
    <property type="entry name" value="HAMP"/>
    <property type="match status" value="1"/>
</dbReference>
<dbReference type="Pfam" id="PF02518">
    <property type="entry name" value="HATPase_c"/>
    <property type="match status" value="1"/>
</dbReference>
<accession>Q39RI3</accession>
<dbReference type="Pfam" id="PF00512">
    <property type="entry name" value="HisKA"/>
    <property type="match status" value="1"/>
</dbReference>
<comment type="catalytic activity">
    <reaction evidence="1">
        <text>ATP + protein L-histidine = ADP + protein N-phospho-L-histidine.</text>
        <dbReference type="EC" id="2.7.13.3"/>
    </reaction>
</comment>
<dbReference type="InterPro" id="IPR003594">
    <property type="entry name" value="HATPase_dom"/>
</dbReference>
<dbReference type="InterPro" id="IPR036890">
    <property type="entry name" value="HATPase_C_sf"/>
</dbReference>
<name>Q39RI3_GEOMG</name>
<dbReference type="Gene3D" id="3.30.565.10">
    <property type="entry name" value="Histidine kinase-like ATPase, C-terminal domain"/>
    <property type="match status" value="1"/>
</dbReference>
<keyword evidence="7" id="KW-0175">Coiled coil</keyword>
<dbReference type="InterPro" id="IPR003661">
    <property type="entry name" value="HisK_dim/P_dom"/>
</dbReference>
<evidence type="ECO:0000256" key="8">
    <source>
        <dbReference type="SAM" id="Phobius"/>
    </source>
</evidence>
<keyword evidence="4" id="KW-0597">Phosphoprotein</keyword>
<keyword evidence="8" id="KW-0472">Membrane</keyword>
<dbReference type="PROSITE" id="PS50109">
    <property type="entry name" value="HIS_KIN"/>
    <property type="match status" value="1"/>
</dbReference>
<proteinExistence type="predicted"/>
<evidence type="ECO:0000256" key="2">
    <source>
        <dbReference type="ARBA" id="ARBA00004370"/>
    </source>
</evidence>
<evidence type="ECO:0000313" key="12">
    <source>
        <dbReference type="Proteomes" id="UP000007073"/>
    </source>
</evidence>
<sequence>MRLSLIAKLSLAISLILLATMGLFAYINVEQLEKLLYEEAVIDADKLSETIIRTTHYHMLENNLKRAYQIIDEVGSQRGIIDRIRMVNKFGLVTHSTDSKEKGLYLDKKAEACSMCHSGPSPLVHATTMNRSRLFTNREGKEVLGLAKAIYNEERCYTAPCHFHPKEAKVLGVLDVIVSLDQMHQKVYAYRNEIIVLTVLQIGLIALCLTFLTQRLVNRPVRALVNHAHLIGGGDLDATVRVKNRDELGELADAFNGMTINLKKARVELEDWGKNLEDKVEERTQEIKKIQSQLVHSEKLASLGELVAGIAHEINNPLTGILVFASLLASDSKLDPSLKGDLDLIVKETQRCARIVKGLLDFSRESMPQKKPSSLNAIMDATLTLVCNQSSFHDINVIKEYNPDIPEMNLDPNQIEQVFINLLLNACHAIGGPGEIRIRTGFDQEREEAYAAITDNGCGIPEEHLSKIFDPFFSTKENKGTGLGLSVSYGIIEGHGGRIEVRSTMGAGTTFTCWLPLNHDRATATAEAAAANQAAPLPESS</sequence>
<gene>
    <name evidence="11" type="ordered locus">Gmet_2923</name>
</gene>
<dbReference type="SUPFAM" id="SSF158472">
    <property type="entry name" value="HAMP domain-like"/>
    <property type="match status" value="1"/>
</dbReference>
<dbReference type="Gene3D" id="3.30.450.290">
    <property type="match status" value="1"/>
</dbReference>
<dbReference type="EMBL" id="CP000148">
    <property type="protein sequence ID" value="ABB33141.1"/>
    <property type="molecule type" value="Genomic_DNA"/>
</dbReference>
<protein>
    <recommendedName>
        <fullName evidence="3">histidine kinase</fullName>
        <ecNumber evidence="3">2.7.13.3</ecNumber>
    </recommendedName>
</protein>
<dbReference type="SMART" id="SM00387">
    <property type="entry name" value="HATPase_c"/>
    <property type="match status" value="1"/>
</dbReference>
<dbReference type="PRINTS" id="PR00344">
    <property type="entry name" value="BCTRLSENSOR"/>
</dbReference>
<evidence type="ECO:0000259" key="10">
    <source>
        <dbReference type="PROSITE" id="PS50885"/>
    </source>
</evidence>
<feature type="coiled-coil region" evidence="7">
    <location>
        <begin position="262"/>
        <end position="293"/>
    </location>
</feature>
<keyword evidence="8" id="KW-0812">Transmembrane</keyword>
<dbReference type="PANTHER" id="PTHR43065">
    <property type="entry name" value="SENSOR HISTIDINE KINASE"/>
    <property type="match status" value="1"/>
</dbReference>
<evidence type="ECO:0000256" key="3">
    <source>
        <dbReference type="ARBA" id="ARBA00012438"/>
    </source>
</evidence>
<dbReference type="Gene3D" id="6.10.340.10">
    <property type="match status" value="1"/>
</dbReference>
<dbReference type="InterPro" id="IPR003660">
    <property type="entry name" value="HAMP_dom"/>
</dbReference>
<reference evidence="11 12" key="2">
    <citation type="journal article" date="2009" name="BMC Microbiol.">
        <title>The genome sequence of Geobacter metallireducens: features of metabolism, physiology and regulation common and dissimilar to Geobacter sulfurreducens.</title>
        <authorList>
            <person name="Aklujkar M."/>
            <person name="Krushkal J."/>
            <person name="DiBartolo G."/>
            <person name="Lapidus A."/>
            <person name="Land M.L."/>
            <person name="Lovley D.R."/>
        </authorList>
    </citation>
    <scope>NUCLEOTIDE SEQUENCE [LARGE SCALE GENOMIC DNA]</scope>
    <source>
        <strain evidence="12">ATCC 53774 / DSM 7210 / GS-15</strain>
    </source>
</reference>
<dbReference type="SUPFAM" id="SSF47384">
    <property type="entry name" value="Homodimeric domain of signal transducing histidine kinase"/>
    <property type="match status" value="1"/>
</dbReference>
<evidence type="ECO:0000259" key="9">
    <source>
        <dbReference type="PROSITE" id="PS50109"/>
    </source>
</evidence>
<dbReference type="InterPro" id="IPR005467">
    <property type="entry name" value="His_kinase_dom"/>
</dbReference>
<dbReference type="Gene3D" id="1.10.287.130">
    <property type="match status" value="1"/>
</dbReference>
<dbReference type="STRING" id="269799.Gmet_2923"/>
<dbReference type="eggNOG" id="COG4191">
    <property type="taxonomic scope" value="Bacteria"/>
</dbReference>
<dbReference type="GO" id="GO:0000155">
    <property type="term" value="F:phosphorelay sensor kinase activity"/>
    <property type="evidence" value="ECO:0007669"/>
    <property type="project" value="InterPro"/>
</dbReference>
<dbReference type="PANTHER" id="PTHR43065:SF42">
    <property type="entry name" value="TWO-COMPONENT SENSOR PPRA"/>
    <property type="match status" value="1"/>
</dbReference>
<dbReference type="CDD" id="cd00082">
    <property type="entry name" value="HisKA"/>
    <property type="match status" value="1"/>
</dbReference>
<dbReference type="SMART" id="SM00304">
    <property type="entry name" value="HAMP"/>
    <property type="match status" value="1"/>
</dbReference>
<dbReference type="InterPro" id="IPR036097">
    <property type="entry name" value="HisK_dim/P_sf"/>
</dbReference>
<keyword evidence="8" id="KW-1133">Transmembrane helix</keyword>
<dbReference type="Proteomes" id="UP000007073">
    <property type="component" value="Chromosome"/>
</dbReference>
<reference evidence="11 12" key="1">
    <citation type="submission" date="2005-10" db="EMBL/GenBank/DDBJ databases">
        <title>Complete sequence of Geobacter metallireducens GS-15.</title>
        <authorList>
            <consortium name="US DOE Joint Genome Institute"/>
            <person name="Copeland A."/>
            <person name="Lucas S."/>
            <person name="Lapidus A."/>
            <person name="Barry K."/>
            <person name="Detter J.C."/>
            <person name="Glavina T."/>
            <person name="Hammon N."/>
            <person name="Israni S."/>
            <person name="Pitluck S."/>
            <person name="Di Bartolo G."/>
            <person name="Chain P."/>
            <person name="Schmutz J."/>
            <person name="Larimer F."/>
            <person name="Land M."/>
            <person name="Kyrpides N."/>
            <person name="Ivanova N."/>
            <person name="Richardson P."/>
        </authorList>
    </citation>
    <scope>NUCLEOTIDE SEQUENCE [LARGE SCALE GENOMIC DNA]</scope>
    <source>
        <strain evidence="12">ATCC 53774 / DSM 7210 / GS-15</strain>
    </source>
</reference>
<keyword evidence="12" id="KW-1185">Reference proteome</keyword>